<feature type="domain" description="Methyl-accepting transducer" evidence="5">
    <location>
        <begin position="495"/>
        <end position="752"/>
    </location>
</feature>
<dbReference type="CDD" id="cd06225">
    <property type="entry name" value="HAMP"/>
    <property type="match status" value="1"/>
</dbReference>
<comment type="caution">
    <text evidence="7">The sequence shown here is derived from an EMBL/GenBank/DDBJ whole genome shotgun (WGS) entry which is preliminary data.</text>
</comment>
<evidence type="ECO:0000313" key="7">
    <source>
        <dbReference type="EMBL" id="MCV9385144.1"/>
    </source>
</evidence>
<keyword evidence="1 3" id="KW-0807">Transducer</keyword>
<evidence type="ECO:0000259" key="5">
    <source>
        <dbReference type="PROSITE" id="PS50111"/>
    </source>
</evidence>
<dbReference type="PANTHER" id="PTHR32089">
    <property type="entry name" value="METHYL-ACCEPTING CHEMOTAXIS PROTEIN MCPB"/>
    <property type="match status" value="1"/>
</dbReference>
<dbReference type="InterPro" id="IPR003660">
    <property type="entry name" value="HAMP_dom"/>
</dbReference>
<evidence type="ECO:0000313" key="8">
    <source>
        <dbReference type="Proteomes" id="UP001300692"/>
    </source>
</evidence>
<name>A0ABT3CNN7_9BACT</name>
<dbReference type="EMBL" id="JAOYOD010000001">
    <property type="protein sequence ID" value="MCV9385144.1"/>
    <property type="molecule type" value="Genomic_DNA"/>
</dbReference>
<feature type="transmembrane region" description="Helical" evidence="4">
    <location>
        <begin position="270"/>
        <end position="292"/>
    </location>
</feature>
<dbReference type="InterPro" id="IPR004089">
    <property type="entry name" value="MCPsignal_dom"/>
</dbReference>
<evidence type="ECO:0000256" key="2">
    <source>
        <dbReference type="ARBA" id="ARBA00029447"/>
    </source>
</evidence>
<sequence>MELFKGLSGKFIISYALTLIFGIWVYFAFQNITRYENIKDKLQGIRIGLLEARQHEYLFLSKEFREVDFLQSGQSQNLNLNRSIIDSLLQVNHQLTLSELLSEEQSDSISQLLKLYDRTLTKLETQMYVRGFKDHGLEGKLRKAIHDVEDTDYAYDKALMLMLRRHEKDFFLRHDLKYQNKFNSGIEDLKSNVLASSENDAAKRNNILKQISNYQRLFNEIIEMHKVIGLSETDGLQGELNQIADQLSSSVEEMIVTVGHRADQKVTQNIWAVVILMAVIMTIGVIILYLHVFKITRNINIINDSASRLAMGRFPQLAHVNSGDELGKAHQSLNTLIQGLRDKTEFASEVGHGQLNSQLKVLSDDDRLGQSLIDLQDNLRRAIQEIHHVVRQAGNNGELKTQVSLDYKLGVWEDFSKAINKLLASLTLPFETINQIVLGMAEGDFTRRYEGEQKGEFKRLADNFNRSLDQLNETLSAIHNHAEVINESSSAMLAANASMTTSTEEIASAITEMSTGAQNQVMKVDESSELVEAVLRSSEDMGNRSEKINQAAFRGHEDGEKGAEMAREMVKSVDQIAIFTMEANESMRVLTERSKEISRVLKVITDISSQTNLLALNAAIEAAQAGDAGRGFAVVAEEIRKLAEDSKNAAKEIEVLVSDVQKDTQTASGIIEQMDTSVQSGERVSKEAEEVFNRIAHSSADTLALSRDILQAAQLQKEDINKIVSITESIVVIAEQTAAGTEQVASSAHELSSGMKEYNRRSEGLSEIAFELRDMLNQFHIKHTPYYLKESSTKAQEIHADMV</sequence>
<proteinExistence type="inferred from homology"/>
<dbReference type="SMART" id="SM00304">
    <property type="entry name" value="HAMP"/>
    <property type="match status" value="2"/>
</dbReference>
<feature type="transmembrane region" description="Helical" evidence="4">
    <location>
        <begin position="12"/>
        <end position="29"/>
    </location>
</feature>
<organism evidence="7 8">
    <name type="scientific">Reichenbachiella ulvae</name>
    <dbReference type="NCBI Taxonomy" id="2980104"/>
    <lineage>
        <taxon>Bacteria</taxon>
        <taxon>Pseudomonadati</taxon>
        <taxon>Bacteroidota</taxon>
        <taxon>Cytophagia</taxon>
        <taxon>Cytophagales</taxon>
        <taxon>Reichenbachiellaceae</taxon>
        <taxon>Reichenbachiella</taxon>
    </lineage>
</organism>
<dbReference type="Proteomes" id="UP001300692">
    <property type="component" value="Unassembled WGS sequence"/>
</dbReference>
<dbReference type="PROSITE" id="PS50885">
    <property type="entry name" value="HAMP"/>
    <property type="match status" value="2"/>
</dbReference>
<protein>
    <submittedName>
        <fullName evidence="7">Methyl-accepting chemotaxis protein</fullName>
    </submittedName>
</protein>
<dbReference type="Pfam" id="PF18947">
    <property type="entry name" value="HAMP_2"/>
    <property type="match status" value="1"/>
</dbReference>
<dbReference type="PANTHER" id="PTHR32089:SF112">
    <property type="entry name" value="LYSOZYME-LIKE PROTEIN-RELATED"/>
    <property type="match status" value="1"/>
</dbReference>
<dbReference type="Gene3D" id="6.10.340.10">
    <property type="match status" value="1"/>
</dbReference>
<dbReference type="Pfam" id="PF00672">
    <property type="entry name" value="HAMP"/>
    <property type="match status" value="1"/>
</dbReference>
<feature type="domain" description="HAMP" evidence="6">
    <location>
        <begin position="424"/>
        <end position="476"/>
    </location>
</feature>
<dbReference type="SMART" id="SM00283">
    <property type="entry name" value="MA"/>
    <property type="match status" value="1"/>
</dbReference>
<evidence type="ECO:0000256" key="3">
    <source>
        <dbReference type="PROSITE-ProRule" id="PRU00284"/>
    </source>
</evidence>
<evidence type="ECO:0000259" key="6">
    <source>
        <dbReference type="PROSITE" id="PS50885"/>
    </source>
</evidence>
<comment type="similarity">
    <text evidence="2">Belongs to the methyl-accepting chemotaxis (MCP) protein family.</text>
</comment>
<feature type="domain" description="HAMP" evidence="6">
    <location>
        <begin position="293"/>
        <end position="345"/>
    </location>
</feature>
<dbReference type="InterPro" id="IPR004090">
    <property type="entry name" value="Chemotax_Me-accpt_rcpt"/>
</dbReference>
<gene>
    <name evidence="7" type="ORF">N7U62_00640</name>
</gene>
<keyword evidence="4" id="KW-0812">Transmembrane</keyword>
<keyword evidence="4" id="KW-1133">Transmembrane helix</keyword>
<accession>A0ABT3CNN7</accession>
<dbReference type="Gene3D" id="1.10.287.950">
    <property type="entry name" value="Methyl-accepting chemotaxis protein"/>
    <property type="match status" value="1"/>
</dbReference>
<dbReference type="RefSeq" id="WP_264135938.1">
    <property type="nucleotide sequence ID" value="NZ_JAOYOD010000001.1"/>
</dbReference>
<keyword evidence="4" id="KW-0472">Membrane</keyword>
<dbReference type="PRINTS" id="PR00260">
    <property type="entry name" value="CHEMTRNSDUCR"/>
</dbReference>
<dbReference type="PROSITE" id="PS50111">
    <property type="entry name" value="CHEMOTAXIS_TRANSDUC_2"/>
    <property type="match status" value="1"/>
</dbReference>
<keyword evidence="8" id="KW-1185">Reference proteome</keyword>
<dbReference type="CDD" id="cd11386">
    <property type="entry name" value="MCP_signal"/>
    <property type="match status" value="1"/>
</dbReference>
<reference evidence="7 8" key="1">
    <citation type="submission" date="2022-10" db="EMBL/GenBank/DDBJ databases">
        <title>Comparative genomics and taxonomic characterization of three novel marine species of genus Reichenbachiella exhibiting antioxidant and polysaccharide degradation activities.</title>
        <authorList>
            <person name="Muhammad N."/>
            <person name="Lee Y.-J."/>
            <person name="Ko J."/>
            <person name="Kim S.-G."/>
        </authorList>
    </citation>
    <scope>NUCLEOTIDE SEQUENCE [LARGE SCALE GENOMIC DNA]</scope>
    <source>
        <strain evidence="7 8">ABR2-5</strain>
    </source>
</reference>
<evidence type="ECO:0000256" key="4">
    <source>
        <dbReference type="SAM" id="Phobius"/>
    </source>
</evidence>
<dbReference type="Gene3D" id="1.20.120.1530">
    <property type="match status" value="1"/>
</dbReference>
<dbReference type="Pfam" id="PF00015">
    <property type="entry name" value="MCPsignal"/>
    <property type="match status" value="1"/>
</dbReference>
<evidence type="ECO:0000256" key="1">
    <source>
        <dbReference type="ARBA" id="ARBA00023224"/>
    </source>
</evidence>
<dbReference type="SUPFAM" id="SSF58104">
    <property type="entry name" value="Methyl-accepting chemotaxis protein (MCP) signaling domain"/>
    <property type="match status" value="1"/>
</dbReference>